<dbReference type="GeneID" id="19334169"/>
<accession>M2ZGG4</accession>
<sequence length="216" mass="23817">MRESSISSESHLEVHLTLTFQVQLPLGYVIPVGRLSPSIPIYSEIGGALDSYRLLDPKFCSVSSLSDANTSLLLVKFSFIAVPTVASTSLSMTQAIPGNFGALGSCSWFERNGRHWLAHQNCVPIKKRSLFLASYRLDLDGYSFRGWLNWSHAAHIVLRNGPAISQAPTSYDCNSRDHSGKGDNVVSHGYFALTAAIMALEFRRLAVDERPHPIRP</sequence>
<protein>
    <submittedName>
        <fullName evidence="1">Uncharacterized protein</fullName>
    </submittedName>
</protein>
<evidence type="ECO:0000313" key="1">
    <source>
        <dbReference type="EMBL" id="EME78209.1"/>
    </source>
</evidence>
<dbReference type="RefSeq" id="XP_007931878.1">
    <property type="nucleotide sequence ID" value="XM_007933687.1"/>
</dbReference>
<dbReference type="EMBL" id="KB446564">
    <property type="protein sequence ID" value="EME78209.1"/>
    <property type="molecule type" value="Genomic_DNA"/>
</dbReference>
<dbReference type="VEuPathDB" id="FungiDB:MYCFIDRAFT_179645"/>
<keyword evidence="2" id="KW-1185">Reference proteome</keyword>
<dbReference type="KEGG" id="pfj:MYCFIDRAFT_179645"/>
<reference evidence="1 2" key="1">
    <citation type="journal article" date="2012" name="PLoS Pathog.">
        <title>Diverse lifestyles and strategies of plant pathogenesis encoded in the genomes of eighteen Dothideomycetes fungi.</title>
        <authorList>
            <person name="Ohm R.A."/>
            <person name="Feau N."/>
            <person name="Henrissat B."/>
            <person name="Schoch C.L."/>
            <person name="Horwitz B.A."/>
            <person name="Barry K.W."/>
            <person name="Condon B.J."/>
            <person name="Copeland A.C."/>
            <person name="Dhillon B."/>
            <person name="Glaser F."/>
            <person name="Hesse C.N."/>
            <person name="Kosti I."/>
            <person name="LaButti K."/>
            <person name="Lindquist E.A."/>
            <person name="Lucas S."/>
            <person name="Salamov A.A."/>
            <person name="Bradshaw R.E."/>
            <person name="Ciuffetti L."/>
            <person name="Hamelin R.C."/>
            <person name="Kema G.H.J."/>
            <person name="Lawrence C."/>
            <person name="Scott J.A."/>
            <person name="Spatafora J.W."/>
            <person name="Turgeon B.G."/>
            <person name="de Wit P.J.G.M."/>
            <person name="Zhong S."/>
            <person name="Goodwin S.B."/>
            <person name="Grigoriev I.V."/>
        </authorList>
    </citation>
    <scope>NUCLEOTIDE SEQUENCE [LARGE SCALE GENOMIC DNA]</scope>
    <source>
        <strain evidence="1 2">CIRAD86</strain>
    </source>
</reference>
<proteinExistence type="predicted"/>
<name>M2ZGG4_PSEFD</name>
<dbReference type="Proteomes" id="UP000016932">
    <property type="component" value="Unassembled WGS sequence"/>
</dbReference>
<gene>
    <name evidence="1" type="ORF">MYCFIDRAFT_179645</name>
</gene>
<evidence type="ECO:0000313" key="2">
    <source>
        <dbReference type="Proteomes" id="UP000016932"/>
    </source>
</evidence>
<organism evidence="1 2">
    <name type="scientific">Pseudocercospora fijiensis (strain CIRAD86)</name>
    <name type="common">Black leaf streak disease fungus</name>
    <name type="synonym">Mycosphaerella fijiensis</name>
    <dbReference type="NCBI Taxonomy" id="383855"/>
    <lineage>
        <taxon>Eukaryota</taxon>
        <taxon>Fungi</taxon>
        <taxon>Dikarya</taxon>
        <taxon>Ascomycota</taxon>
        <taxon>Pezizomycotina</taxon>
        <taxon>Dothideomycetes</taxon>
        <taxon>Dothideomycetidae</taxon>
        <taxon>Mycosphaerellales</taxon>
        <taxon>Mycosphaerellaceae</taxon>
        <taxon>Pseudocercospora</taxon>
    </lineage>
</organism>
<dbReference type="AlphaFoldDB" id="M2ZGG4"/>
<dbReference type="HOGENOM" id="CLU_1278105_0_0_1"/>